<evidence type="ECO:0000313" key="1">
    <source>
        <dbReference type="EMBL" id="CAH2042027.1"/>
    </source>
</evidence>
<gene>
    <name evidence="1" type="ORF">IPOD504_LOCUS3537</name>
</gene>
<feature type="non-terminal residue" evidence="1">
    <location>
        <position position="130"/>
    </location>
</feature>
<sequence length="130" mass="12984">MIGISKAFRDRNAMDCNEFDVTRARSQKVRTAVKAPVLDPVLVTPPVPLVNTVLPPDSALAPVDPVPAVPVSALAVPVSVLAAPVLALAVPVSALAVPVSAPAVPVLALAVPVSAPGITGSVLALPPANT</sequence>
<dbReference type="Proteomes" id="UP000837857">
    <property type="component" value="Chromosome 14"/>
</dbReference>
<proteinExistence type="predicted"/>
<protein>
    <submittedName>
        <fullName evidence="1">Uncharacterized protein</fullName>
    </submittedName>
</protein>
<organism evidence="1 2">
    <name type="scientific">Iphiclides podalirius</name>
    <name type="common">scarce swallowtail</name>
    <dbReference type="NCBI Taxonomy" id="110791"/>
    <lineage>
        <taxon>Eukaryota</taxon>
        <taxon>Metazoa</taxon>
        <taxon>Ecdysozoa</taxon>
        <taxon>Arthropoda</taxon>
        <taxon>Hexapoda</taxon>
        <taxon>Insecta</taxon>
        <taxon>Pterygota</taxon>
        <taxon>Neoptera</taxon>
        <taxon>Endopterygota</taxon>
        <taxon>Lepidoptera</taxon>
        <taxon>Glossata</taxon>
        <taxon>Ditrysia</taxon>
        <taxon>Papilionoidea</taxon>
        <taxon>Papilionidae</taxon>
        <taxon>Papilioninae</taxon>
        <taxon>Iphiclides</taxon>
    </lineage>
</organism>
<dbReference type="EMBL" id="OW152826">
    <property type="protein sequence ID" value="CAH2042027.1"/>
    <property type="molecule type" value="Genomic_DNA"/>
</dbReference>
<evidence type="ECO:0000313" key="2">
    <source>
        <dbReference type="Proteomes" id="UP000837857"/>
    </source>
</evidence>
<reference evidence="1" key="1">
    <citation type="submission" date="2022-03" db="EMBL/GenBank/DDBJ databases">
        <authorList>
            <person name="Martin H S."/>
        </authorList>
    </citation>
    <scope>NUCLEOTIDE SEQUENCE</scope>
</reference>
<keyword evidence="2" id="KW-1185">Reference proteome</keyword>
<accession>A0ABN8HYU0</accession>
<name>A0ABN8HYU0_9NEOP</name>